<name>A0ABS1TLM2_9BACI</name>
<dbReference type="EMBL" id="JAESWB010000149">
    <property type="protein sequence ID" value="MBL4952224.1"/>
    <property type="molecule type" value="Genomic_DNA"/>
</dbReference>
<dbReference type="Proteomes" id="UP000623967">
    <property type="component" value="Unassembled WGS sequence"/>
</dbReference>
<feature type="non-terminal residue" evidence="1">
    <location>
        <position position="209"/>
    </location>
</feature>
<keyword evidence="2" id="KW-1185">Reference proteome</keyword>
<protein>
    <submittedName>
        <fullName evidence="1">Uncharacterized protein</fullName>
    </submittedName>
</protein>
<organism evidence="1 2">
    <name type="scientific">Neobacillus paridis</name>
    <dbReference type="NCBI Taxonomy" id="2803862"/>
    <lineage>
        <taxon>Bacteria</taxon>
        <taxon>Bacillati</taxon>
        <taxon>Bacillota</taxon>
        <taxon>Bacilli</taxon>
        <taxon>Bacillales</taxon>
        <taxon>Bacillaceae</taxon>
        <taxon>Neobacillus</taxon>
    </lineage>
</organism>
<evidence type="ECO:0000313" key="2">
    <source>
        <dbReference type="Proteomes" id="UP000623967"/>
    </source>
</evidence>
<sequence>MPYLGFRHITGVKQWEPLAKARYIEQLFSLTKKSETPRERYGEVARAIGSRRDHIKRNLDALAVYKQIKEDDFYEIDGLNDESIKFSVLSTALADEKIGKFVGISRQDDDGDYLPQDPIINPNRLDPSSIQELSRWLFEKDDKGKTRVGESRNLKYLSAVVDSPKAIAAFRSNAPLKIAYHLTSAVTKDFLELLYLAEGYLTEAASMVA</sequence>
<proteinExistence type="predicted"/>
<evidence type="ECO:0000313" key="1">
    <source>
        <dbReference type="EMBL" id="MBL4952224.1"/>
    </source>
</evidence>
<reference evidence="1 2" key="1">
    <citation type="submission" date="2021-01" db="EMBL/GenBank/DDBJ databases">
        <title>Genome public.</title>
        <authorList>
            <person name="Liu C."/>
            <person name="Sun Q."/>
        </authorList>
    </citation>
    <scope>NUCLEOTIDE SEQUENCE [LARGE SCALE GENOMIC DNA]</scope>
    <source>
        <strain evidence="1 2">YIM B02564</strain>
    </source>
</reference>
<gene>
    <name evidence="1" type="ORF">JK635_08380</name>
</gene>
<accession>A0ABS1TLM2</accession>
<comment type="caution">
    <text evidence="1">The sequence shown here is derived from an EMBL/GenBank/DDBJ whole genome shotgun (WGS) entry which is preliminary data.</text>
</comment>
<dbReference type="RefSeq" id="WP_202653503.1">
    <property type="nucleotide sequence ID" value="NZ_JAESWB010000149.1"/>
</dbReference>